<feature type="compositionally biased region" description="Basic and acidic residues" evidence="6">
    <location>
        <begin position="118"/>
        <end position="128"/>
    </location>
</feature>
<evidence type="ECO:0000259" key="7">
    <source>
        <dbReference type="PROSITE" id="PS50811"/>
    </source>
</evidence>
<dbReference type="PANTHER" id="PTHR31221:SF358">
    <property type="entry name" value="WRKY TRANSCRIPTION FACTOR 71"/>
    <property type="match status" value="1"/>
</dbReference>
<feature type="compositionally biased region" description="Basic and acidic residues" evidence="6">
    <location>
        <begin position="81"/>
        <end position="104"/>
    </location>
</feature>
<dbReference type="PANTHER" id="PTHR31221">
    <property type="entry name" value="WRKY TRANSCRIPTION FACTOR PROTEIN 1-RELATED"/>
    <property type="match status" value="1"/>
</dbReference>
<feature type="region of interest" description="Disordered" evidence="6">
    <location>
        <begin position="348"/>
        <end position="405"/>
    </location>
</feature>
<feature type="region of interest" description="Disordered" evidence="6">
    <location>
        <begin position="71"/>
        <end position="128"/>
    </location>
</feature>
<dbReference type="PROSITE" id="PS50811">
    <property type="entry name" value="WRKY"/>
    <property type="match status" value="2"/>
</dbReference>
<keyword evidence="4" id="KW-0804">Transcription</keyword>
<feature type="domain" description="WRKY" evidence="7">
    <location>
        <begin position="412"/>
        <end position="477"/>
    </location>
</feature>
<gene>
    <name evidence="8" type="ORF">Bca52824_013853</name>
</gene>
<feature type="region of interest" description="Disordered" evidence="6">
    <location>
        <begin position="258"/>
        <end position="283"/>
    </location>
</feature>
<protein>
    <recommendedName>
        <fullName evidence="7">WRKY domain-containing protein</fullName>
    </recommendedName>
</protein>
<organism evidence="8 9">
    <name type="scientific">Brassica carinata</name>
    <name type="common">Ethiopian mustard</name>
    <name type="synonym">Abyssinian cabbage</name>
    <dbReference type="NCBI Taxonomy" id="52824"/>
    <lineage>
        <taxon>Eukaryota</taxon>
        <taxon>Viridiplantae</taxon>
        <taxon>Streptophyta</taxon>
        <taxon>Embryophyta</taxon>
        <taxon>Tracheophyta</taxon>
        <taxon>Spermatophyta</taxon>
        <taxon>Magnoliopsida</taxon>
        <taxon>eudicotyledons</taxon>
        <taxon>Gunneridae</taxon>
        <taxon>Pentapetalae</taxon>
        <taxon>rosids</taxon>
        <taxon>malvids</taxon>
        <taxon>Brassicales</taxon>
        <taxon>Brassicaceae</taxon>
        <taxon>Brassiceae</taxon>
        <taxon>Brassica</taxon>
    </lineage>
</organism>
<dbReference type="GO" id="GO:0003700">
    <property type="term" value="F:DNA-binding transcription factor activity"/>
    <property type="evidence" value="ECO:0007669"/>
    <property type="project" value="InterPro"/>
</dbReference>
<feature type="domain" description="WRKY" evidence="7">
    <location>
        <begin position="135"/>
        <end position="200"/>
    </location>
</feature>
<dbReference type="InterPro" id="IPR036576">
    <property type="entry name" value="WRKY_dom_sf"/>
</dbReference>
<dbReference type="InterPro" id="IPR003657">
    <property type="entry name" value="WRKY_dom"/>
</dbReference>
<dbReference type="SMART" id="SM00774">
    <property type="entry name" value="WRKY"/>
    <property type="match status" value="2"/>
</dbReference>
<keyword evidence="2" id="KW-0805">Transcription regulation</keyword>
<dbReference type="EMBL" id="JAAMPC010000003">
    <property type="protein sequence ID" value="KAG2320640.1"/>
    <property type="molecule type" value="Genomic_DNA"/>
</dbReference>
<evidence type="ECO:0000313" key="8">
    <source>
        <dbReference type="EMBL" id="KAG2320640.1"/>
    </source>
</evidence>
<dbReference type="SUPFAM" id="SSF118290">
    <property type="entry name" value="WRKY DNA-binding domain"/>
    <property type="match status" value="2"/>
</dbReference>
<evidence type="ECO:0000313" key="9">
    <source>
        <dbReference type="Proteomes" id="UP000886595"/>
    </source>
</evidence>
<dbReference type="OrthoDB" id="693960at2759"/>
<dbReference type="GO" id="GO:0043565">
    <property type="term" value="F:sequence-specific DNA binding"/>
    <property type="evidence" value="ECO:0007669"/>
    <property type="project" value="InterPro"/>
</dbReference>
<dbReference type="Proteomes" id="UP000886595">
    <property type="component" value="Unassembled WGS sequence"/>
</dbReference>
<dbReference type="AlphaFoldDB" id="A0A8X7W1R8"/>
<evidence type="ECO:0000256" key="2">
    <source>
        <dbReference type="ARBA" id="ARBA00023015"/>
    </source>
</evidence>
<evidence type="ECO:0000256" key="4">
    <source>
        <dbReference type="ARBA" id="ARBA00023163"/>
    </source>
</evidence>
<feature type="compositionally biased region" description="Basic and acidic residues" evidence="6">
    <location>
        <begin position="395"/>
        <end position="405"/>
    </location>
</feature>
<sequence>MDDQVDHKNNSLDEVIFTSVTDCLQSSLVMDYNSLEKAFKFSPYNYPSQPISPSNMGQIMNYPYLNPTPNSSIVSSSSNEADPKEIVSDKSGPMEDHNEGDQHGVGESSKQLRKQGKGKGEKKEREARVAFMTKSEVDHLEDGYRWRKYGQKAVKNSPYPRSYYRCTTQKCNVKKRVERSFQDPSIVITTYEGKHKHPIPSTLRGPLVGEHILGHRGSGLLHSLPSYHQEFLMMNQHPVNYQSAGSVTYQQSHDLITRSPQKPNISLNNQFSSSSSSMDDQVDHKNNSLDEVIFTSVTDCLQSSLVMDYNSLEKAFKFSPYNYPSQPISPSNMGQIMNYPYLNPTPNSSIVSSSSNEADPKEIVSDKSGPMEDHNEGDQHGVGESSKQLRKQGKGKGEKKEREARVAFMTKSEVDHLEDGYRWRKYGQKAVKNSPYPRSYYRCTTQKCNVKKRVERSFQDPSIVITTYEGKHKHPIPSTLRGPLVGEHILGHRGSGLLHSLPSYHQEFLMMNQHPVNYQSAGSVTYQQSHGNSSNYSNHQQVVDYGLLQDIVPSKFLKHES</sequence>
<proteinExistence type="predicted"/>
<comment type="subcellular location">
    <subcellularLocation>
        <location evidence="1">Nucleus</location>
    </subcellularLocation>
</comment>
<dbReference type="FunFam" id="2.20.25.80:FF:000003">
    <property type="entry name" value="WRKY transcription factor 57"/>
    <property type="match status" value="2"/>
</dbReference>
<dbReference type="GO" id="GO:0005634">
    <property type="term" value="C:nucleus"/>
    <property type="evidence" value="ECO:0007669"/>
    <property type="project" value="UniProtKB-SubCell"/>
</dbReference>
<evidence type="ECO:0000256" key="5">
    <source>
        <dbReference type="ARBA" id="ARBA00023242"/>
    </source>
</evidence>
<evidence type="ECO:0000256" key="6">
    <source>
        <dbReference type="SAM" id="MobiDB-lite"/>
    </source>
</evidence>
<evidence type="ECO:0000256" key="1">
    <source>
        <dbReference type="ARBA" id="ARBA00004123"/>
    </source>
</evidence>
<feature type="compositionally biased region" description="Basic and acidic residues" evidence="6">
    <location>
        <begin position="358"/>
        <end position="381"/>
    </location>
</feature>
<dbReference type="Pfam" id="PF03106">
    <property type="entry name" value="WRKY"/>
    <property type="match status" value="2"/>
</dbReference>
<evidence type="ECO:0000256" key="3">
    <source>
        <dbReference type="ARBA" id="ARBA00023125"/>
    </source>
</evidence>
<feature type="compositionally biased region" description="Polar residues" evidence="6">
    <location>
        <begin position="258"/>
        <end position="271"/>
    </location>
</feature>
<keyword evidence="9" id="KW-1185">Reference proteome</keyword>
<comment type="caution">
    <text evidence="8">The sequence shown here is derived from an EMBL/GenBank/DDBJ whole genome shotgun (WGS) entry which is preliminary data.</text>
</comment>
<keyword evidence="3" id="KW-0238">DNA-binding</keyword>
<accession>A0A8X7W1R8</accession>
<name>A0A8X7W1R8_BRACI</name>
<reference evidence="8 9" key="1">
    <citation type="submission" date="2020-02" db="EMBL/GenBank/DDBJ databases">
        <authorList>
            <person name="Ma Q."/>
            <person name="Huang Y."/>
            <person name="Song X."/>
            <person name="Pei D."/>
        </authorList>
    </citation>
    <scope>NUCLEOTIDE SEQUENCE [LARGE SCALE GENOMIC DNA]</scope>
    <source>
        <strain evidence="8">Sxm20200214</strain>
        <tissue evidence="8">Leaf</tissue>
    </source>
</reference>
<dbReference type="Gene3D" id="2.20.25.80">
    <property type="entry name" value="WRKY domain"/>
    <property type="match status" value="2"/>
</dbReference>
<keyword evidence="5" id="KW-0539">Nucleus</keyword>
<dbReference type="InterPro" id="IPR044810">
    <property type="entry name" value="WRKY_plant"/>
</dbReference>